<feature type="compositionally biased region" description="Low complexity" evidence="2">
    <location>
        <begin position="360"/>
        <end position="370"/>
    </location>
</feature>
<feature type="region of interest" description="Disordered" evidence="2">
    <location>
        <begin position="336"/>
        <end position="390"/>
    </location>
</feature>
<evidence type="ECO:0000256" key="2">
    <source>
        <dbReference type="SAM" id="MobiDB-lite"/>
    </source>
</evidence>
<dbReference type="Proteomes" id="UP001218218">
    <property type="component" value="Unassembled WGS sequence"/>
</dbReference>
<dbReference type="EMBL" id="JARIHO010000093">
    <property type="protein sequence ID" value="KAJ7306240.1"/>
    <property type="molecule type" value="Genomic_DNA"/>
</dbReference>
<accession>A0AAD6Z404</accession>
<comment type="caution">
    <text evidence="3">The sequence shown here is derived from an EMBL/GenBank/DDBJ whole genome shotgun (WGS) entry which is preliminary data.</text>
</comment>
<gene>
    <name evidence="3" type="ORF">DFH08DRAFT_824688</name>
</gene>
<feature type="compositionally biased region" description="Polar residues" evidence="2">
    <location>
        <begin position="347"/>
        <end position="359"/>
    </location>
</feature>
<reference evidence="3" key="1">
    <citation type="submission" date="2023-03" db="EMBL/GenBank/DDBJ databases">
        <title>Massive genome expansion in bonnet fungi (Mycena s.s.) driven by repeated elements and novel gene families across ecological guilds.</title>
        <authorList>
            <consortium name="Lawrence Berkeley National Laboratory"/>
            <person name="Harder C.B."/>
            <person name="Miyauchi S."/>
            <person name="Viragh M."/>
            <person name="Kuo A."/>
            <person name="Thoen E."/>
            <person name="Andreopoulos B."/>
            <person name="Lu D."/>
            <person name="Skrede I."/>
            <person name="Drula E."/>
            <person name="Henrissat B."/>
            <person name="Morin E."/>
            <person name="Kohler A."/>
            <person name="Barry K."/>
            <person name="LaButti K."/>
            <person name="Morin E."/>
            <person name="Salamov A."/>
            <person name="Lipzen A."/>
            <person name="Mereny Z."/>
            <person name="Hegedus B."/>
            <person name="Baldrian P."/>
            <person name="Stursova M."/>
            <person name="Weitz H."/>
            <person name="Taylor A."/>
            <person name="Grigoriev I.V."/>
            <person name="Nagy L.G."/>
            <person name="Martin F."/>
            <person name="Kauserud H."/>
        </authorList>
    </citation>
    <scope>NUCLEOTIDE SEQUENCE</scope>
    <source>
        <strain evidence="3">CBHHK002</strain>
    </source>
</reference>
<evidence type="ECO:0000313" key="4">
    <source>
        <dbReference type="Proteomes" id="UP001218218"/>
    </source>
</evidence>
<keyword evidence="4" id="KW-1185">Reference proteome</keyword>
<dbReference type="AlphaFoldDB" id="A0AAD6Z404"/>
<keyword evidence="1" id="KW-0175">Coiled coil</keyword>
<sequence length="449" mass="48919">MYVHNWGLPGINIPAPTTHPTYQPGPTPLSWTRLKFSPIGLYDLRRRLGVLNTEAGIFQRYQKRFLTSDIAWFAAGSSTDGNHIPTSAGFFPEFDALRATLPPGPGGNKARKVLSEQVQTVLFDLATCWDRTFGGTTMIMHVDGTTVPNTPVQPEYLRAATYLPPLFIANNPASHGPIARIVQMFLESVGVPTVQQWWNNVLQRGWPMNQNGPGASANPPSPLLIPLPYVQGSAHYKFSGRAFGALDPPLASAPAAPSTVPLFVIPDDDDDTSLNLMDALERTAYAEAEAHQRLDRIHELEAQVDVLVTQVATLEETAADLEAQLAAMHTPRVLLTSPSHTRAGASIRSQPSTSTRTVLPSTSTRPFTSRRPPPYSLGPTSTRRAQHGPDTRDTLDTVITAHGLNAFRLGIQLVIRVVHPARWHEELLALGIAPEAASALVDQVAQDYK</sequence>
<proteinExistence type="predicted"/>
<evidence type="ECO:0000313" key="3">
    <source>
        <dbReference type="EMBL" id="KAJ7306240.1"/>
    </source>
</evidence>
<protein>
    <submittedName>
        <fullName evidence="3">Uncharacterized protein</fullName>
    </submittedName>
</protein>
<organism evidence="3 4">
    <name type="scientific">Mycena albidolilacea</name>
    <dbReference type="NCBI Taxonomy" id="1033008"/>
    <lineage>
        <taxon>Eukaryota</taxon>
        <taxon>Fungi</taxon>
        <taxon>Dikarya</taxon>
        <taxon>Basidiomycota</taxon>
        <taxon>Agaricomycotina</taxon>
        <taxon>Agaricomycetes</taxon>
        <taxon>Agaricomycetidae</taxon>
        <taxon>Agaricales</taxon>
        <taxon>Marasmiineae</taxon>
        <taxon>Mycenaceae</taxon>
        <taxon>Mycena</taxon>
    </lineage>
</organism>
<name>A0AAD6Z404_9AGAR</name>
<feature type="coiled-coil region" evidence="1">
    <location>
        <begin position="297"/>
        <end position="324"/>
    </location>
</feature>
<evidence type="ECO:0000256" key="1">
    <source>
        <dbReference type="SAM" id="Coils"/>
    </source>
</evidence>